<proteinExistence type="predicted"/>
<dbReference type="WBParaSite" id="SMUV_0000397901-mRNA-1">
    <property type="protein sequence ID" value="SMUV_0000397901-mRNA-1"/>
    <property type="gene ID" value="SMUV_0000397901"/>
</dbReference>
<feature type="signal peptide" evidence="1">
    <location>
        <begin position="1"/>
        <end position="18"/>
    </location>
</feature>
<dbReference type="PANTHER" id="PTHR21093:SF2">
    <property type="entry name" value="DIVERGENT PROTEIN KINASE DOMAIN 1C"/>
    <property type="match status" value="1"/>
</dbReference>
<feature type="domain" description="FAM69 protein-kinase" evidence="2">
    <location>
        <begin position="160"/>
        <end position="325"/>
    </location>
</feature>
<dbReference type="InterPro" id="IPR022049">
    <property type="entry name" value="FAM69_kinase_dom"/>
</dbReference>
<evidence type="ECO:0000259" key="2">
    <source>
        <dbReference type="Pfam" id="PF12260"/>
    </source>
</evidence>
<accession>A0A0N5AHW1</accession>
<organism evidence="3 4">
    <name type="scientific">Syphacia muris</name>
    <dbReference type="NCBI Taxonomy" id="451379"/>
    <lineage>
        <taxon>Eukaryota</taxon>
        <taxon>Metazoa</taxon>
        <taxon>Ecdysozoa</taxon>
        <taxon>Nematoda</taxon>
        <taxon>Chromadorea</taxon>
        <taxon>Rhabditida</taxon>
        <taxon>Spirurina</taxon>
        <taxon>Oxyuridomorpha</taxon>
        <taxon>Oxyuroidea</taxon>
        <taxon>Oxyuridae</taxon>
        <taxon>Syphacia</taxon>
    </lineage>
</organism>
<evidence type="ECO:0000256" key="1">
    <source>
        <dbReference type="SAM" id="SignalP"/>
    </source>
</evidence>
<reference evidence="4" key="1">
    <citation type="submission" date="2017-02" db="UniProtKB">
        <authorList>
            <consortium name="WormBaseParasite"/>
        </authorList>
    </citation>
    <scope>IDENTIFICATION</scope>
</reference>
<name>A0A0N5AHW1_9BILA</name>
<sequence length="356" mass="41515">MLFCVTIAVLYLIYACNTSFTCTEICSLQIYCIFRPNSILSELCIAFENGKVSGDICNRLCYNKTWEVLDFYKRNKIVITLKVGGQNVILKSQYPFIRQYEEVSFRVREDVFTDAVLDIVNEILCLGWPKHYKRHLIEKLWPTYVRKSHNPLTEADRRSLWALMAQEEFIVFRLLPLSRVTPRVIGTCGHFYQVEHLVPFRMKGYYTKLKAKILVHLMGTLKLFDEFLNEPLQWCDVKFDNLGLAAEYPKRFMVMDGDMLYTSSRLNKILSKRTCSNDEDCSFFDCTSSCNNSTGYCNVRENSNLEVFCNKLILQLFGSREIKSNRYLAACYDKTSPVEERLNSVRLAWAWNLADV</sequence>
<dbReference type="PANTHER" id="PTHR21093">
    <property type="entry name" value="DIVERGENT PROTEIN KINASE DOMAIN 1C-RELATED"/>
    <property type="match status" value="1"/>
</dbReference>
<keyword evidence="3" id="KW-1185">Reference proteome</keyword>
<keyword evidence="1" id="KW-0732">Signal</keyword>
<protein>
    <submittedName>
        <fullName evidence="4">PIP49_C domain-containing protein</fullName>
    </submittedName>
</protein>
<feature type="chain" id="PRO_5005893080" evidence="1">
    <location>
        <begin position="19"/>
        <end position="356"/>
    </location>
</feature>
<dbReference type="AlphaFoldDB" id="A0A0N5AHW1"/>
<evidence type="ECO:0000313" key="4">
    <source>
        <dbReference type="WBParaSite" id="SMUV_0000397901-mRNA-1"/>
    </source>
</evidence>
<evidence type="ECO:0000313" key="3">
    <source>
        <dbReference type="Proteomes" id="UP000046393"/>
    </source>
</evidence>
<dbReference type="Pfam" id="PF12260">
    <property type="entry name" value="PIP49_C"/>
    <property type="match status" value="1"/>
</dbReference>
<dbReference type="Proteomes" id="UP000046393">
    <property type="component" value="Unplaced"/>
</dbReference>